<dbReference type="OrthoDB" id="5240965at2"/>
<sequence length="539" mass="55798">MTVTSAPDVVSALLDRAAAHPARVAIRDHRGRSVTYGDLGRGIRALATHLEESGVAHGDGVLLAVRPSPRAVMAALGVVLARGVVVVADPGAGAALRDVRRRIVPVRAAVADTVVHAATTRPLSALLARWPATAGLQLSDLSEPHLVHVVTGPRLPGVPRSATRWESLPEGAVTRPAGDASRDALVVFTSGSTAAPRAVVHSVRSLSAGVRAAVEALGLDERVVMHTDQLMIGLPTLVAGGRWSLPPVTATTAASVRQAARERATHLYAVPAKLLAAAELGLPQTVRHVAMGGAPVLPTGIRRITQLVPGVTVRAVYGLTEALPVAVATGEQVLDSPPGRTCLGFPLPGVSVRIDTPAGSADVGPGAAADGAADVGEIVVVAPQGRDRIAGEQPTREVRTGDLGSLGPDGTLLLAGRSKSMIIRGQANIYPDLVEPLLREHAGLAIRDCALVGVPDPVSGEERVVLAVVPEAPQTQRSRSTAQSVARAVHRAWPDLADEGWRPDEVVVVEAVPRRGRSAAVDLEALRALVATAPRRDRS</sequence>
<dbReference type="PANTHER" id="PTHR43767">
    <property type="entry name" value="LONG-CHAIN-FATTY-ACID--COA LIGASE"/>
    <property type="match status" value="1"/>
</dbReference>
<feature type="domain" description="AMP-dependent synthetase/ligase" evidence="1">
    <location>
        <begin position="15"/>
        <end position="381"/>
    </location>
</feature>
<keyword evidence="3" id="KW-0436">Ligase</keyword>
<organism evidence="3 4">
    <name type="scientific">Humibacillus xanthopallidus</name>
    <dbReference type="NCBI Taxonomy" id="412689"/>
    <lineage>
        <taxon>Bacteria</taxon>
        <taxon>Bacillati</taxon>
        <taxon>Actinomycetota</taxon>
        <taxon>Actinomycetes</taxon>
        <taxon>Micrococcales</taxon>
        <taxon>Intrasporangiaceae</taxon>
        <taxon>Humibacillus</taxon>
    </lineage>
</organism>
<keyword evidence="4" id="KW-1185">Reference proteome</keyword>
<gene>
    <name evidence="3" type="ORF">FBY41_2697</name>
</gene>
<dbReference type="AlphaFoldDB" id="A0A543HWP4"/>
<protein>
    <submittedName>
        <fullName evidence="3">Acyl-CoA synthetase (AMP-forming)/AMP-acid ligase II</fullName>
    </submittedName>
</protein>
<evidence type="ECO:0000313" key="3">
    <source>
        <dbReference type="EMBL" id="TQM62659.1"/>
    </source>
</evidence>
<comment type="caution">
    <text evidence="3">The sequence shown here is derived from an EMBL/GenBank/DDBJ whole genome shotgun (WGS) entry which is preliminary data.</text>
</comment>
<dbReference type="Gene3D" id="3.30.300.30">
    <property type="match status" value="1"/>
</dbReference>
<dbReference type="Gene3D" id="3.40.50.12780">
    <property type="entry name" value="N-terminal domain of ligase-like"/>
    <property type="match status" value="1"/>
</dbReference>
<proteinExistence type="predicted"/>
<dbReference type="EMBL" id="VFPM01000002">
    <property type="protein sequence ID" value="TQM62659.1"/>
    <property type="molecule type" value="Genomic_DNA"/>
</dbReference>
<name>A0A543HWP4_9MICO</name>
<reference evidence="3 4" key="1">
    <citation type="submission" date="2019-06" db="EMBL/GenBank/DDBJ databases">
        <title>Genome sequencing of plant associated microbes to promote plant fitness in Sorghum bicolor and Oryza sativa.</title>
        <authorList>
            <person name="Coleman-Derr D."/>
        </authorList>
    </citation>
    <scope>NUCLEOTIDE SEQUENCE [LARGE SCALE GENOMIC DNA]</scope>
    <source>
        <strain evidence="3 4">KV-663</strain>
    </source>
</reference>
<dbReference type="Proteomes" id="UP000316747">
    <property type="component" value="Unassembled WGS sequence"/>
</dbReference>
<dbReference type="Pfam" id="PF13193">
    <property type="entry name" value="AMP-binding_C"/>
    <property type="match status" value="1"/>
</dbReference>
<dbReference type="InterPro" id="IPR045851">
    <property type="entry name" value="AMP-bd_C_sf"/>
</dbReference>
<evidence type="ECO:0000313" key="4">
    <source>
        <dbReference type="Proteomes" id="UP000316747"/>
    </source>
</evidence>
<dbReference type="InterPro" id="IPR042099">
    <property type="entry name" value="ANL_N_sf"/>
</dbReference>
<evidence type="ECO:0000259" key="1">
    <source>
        <dbReference type="Pfam" id="PF00501"/>
    </source>
</evidence>
<dbReference type="RefSeq" id="WP_141844712.1">
    <property type="nucleotide sequence ID" value="NZ_VFPM01000002.1"/>
</dbReference>
<feature type="domain" description="AMP-binding enzyme C-terminal" evidence="2">
    <location>
        <begin position="440"/>
        <end position="514"/>
    </location>
</feature>
<dbReference type="PANTHER" id="PTHR43767:SF1">
    <property type="entry name" value="NONRIBOSOMAL PEPTIDE SYNTHASE PES1 (EUROFUNG)-RELATED"/>
    <property type="match status" value="1"/>
</dbReference>
<dbReference type="InterPro" id="IPR000873">
    <property type="entry name" value="AMP-dep_synth/lig_dom"/>
</dbReference>
<dbReference type="Pfam" id="PF00501">
    <property type="entry name" value="AMP-binding"/>
    <property type="match status" value="1"/>
</dbReference>
<dbReference type="InterPro" id="IPR050237">
    <property type="entry name" value="ATP-dep_AMP-bd_enzyme"/>
</dbReference>
<dbReference type="CDD" id="cd04433">
    <property type="entry name" value="AFD_class_I"/>
    <property type="match status" value="1"/>
</dbReference>
<dbReference type="SUPFAM" id="SSF56801">
    <property type="entry name" value="Acetyl-CoA synthetase-like"/>
    <property type="match status" value="1"/>
</dbReference>
<dbReference type="GO" id="GO:0016878">
    <property type="term" value="F:acid-thiol ligase activity"/>
    <property type="evidence" value="ECO:0007669"/>
    <property type="project" value="UniProtKB-ARBA"/>
</dbReference>
<evidence type="ECO:0000259" key="2">
    <source>
        <dbReference type="Pfam" id="PF13193"/>
    </source>
</evidence>
<accession>A0A543HWP4</accession>
<dbReference type="InterPro" id="IPR025110">
    <property type="entry name" value="AMP-bd_C"/>
</dbReference>